<proteinExistence type="predicted"/>
<accession>A0A075HBD1</accession>
<evidence type="ECO:0000256" key="1">
    <source>
        <dbReference type="SAM" id="MobiDB-lite"/>
    </source>
</evidence>
<feature type="region of interest" description="Disordered" evidence="1">
    <location>
        <begin position="15"/>
        <end position="43"/>
    </location>
</feature>
<organism evidence="2">
    <name type="scientific">uncultured marine thaumarchaeote KM3_56_B06</name>
    <dbReference type="NCBI Taxonomy" id="1456201"/>
    <lineage>
        <taxon>Archaea</taxon>
        <taxon>Nitrososphaerota</taxon>
        <taxon>environmental samples</taxon>
    </lineage>
</organism>
<dbReference type="AlphaFoldDB" id="A0A075HBD1"/>
<dbReference type="EMBL" id="KF900947">
    <property type="protein sequence ID" value="AIF12510.1"/>
    <property type="molecule type" value="Genomic_DNA"/>
</dbReference>
<protein>
    <submittedName>
        <fullName evidence="2">Uncharacterized protein</fullName>
    </submittedName>
</protein>
<evidence type="ECO:0000313" key="2">
    <source>
        <dbReference type="EMBL" id="AIF12510.1"/>
    </source>
</evidence>
<reference evidence="2" key="1">
    <citation type="journal article" date="2014" name="Genome Biol. Evol.">
        <title>Pangenome evidence for extensive interdomain horizontal transfer affecting lineage core and shell genes in uncultured planktonic thaumarchaeota and euryarchaeota.</title>
        <authorList>
            <person name="Deschamps P."/>
            <person name="Zivanovic Y."/>
            <person name="Moreira D."/>
            <person name="Rodriguez-Valera F."/>
            <person name="Lopez-Garcia P."/>
        </authorList>
    </citation>
    <scope>NUCLEOTIDE SEQUENCE</scope>
</reference>
<sequence>MLLVLIEPLTYVNRSKKPPNFQSGHKPKPYPPLSSPDSVNTQKHTNAAQAVNLNKFIC</sequence>
<name>A0A075HBD1_9ARCH</name>